<feature type="transmembrane region" description="Helical" evidence="2">
    <location>
        <begin position="34"/>
        <end position="53"/>
    </location>
</feature>
<feature type="transmembrane region" description="Helical" evidence="2">
    <location>
        <begin position="85"/>
        <end position="102"/>
    </location>
</feature>
<proteinExistence type="predicted"/>
<gene>
    <name evidence="3" type="ordered locus">KRH_18050</name>
</gene>
<keyword evidence="4" id="KW-1185">Reference proteome</keyword>
<name>B2GM36_KOCRD</name>
<dbReference type="Proteomes" id="UP000008838">
    <property type="component" value="Chromosome"/>
</dbReference>
<evidence type="ECO:0000256" key="1">
    <source>
        <dbReference type="SAM" id="MobiDB-lite"/>
    </source>
</evidence>
<dbReference type="eggNOG" id="ENOG502ZI7E">
    <property type="taxonomic scope" value="Bacteria"/>
</dbReference>
<organism evidence="3 4">
    <name type="scientific">Kocuria rhizophila (strain ATCC 9341 / DSM 348 / NBRC 103217 / DC2201)</name>
    <dbReference type="NCBI Taxonomy" id="378753"/>
    <lineage>
        <taxon>Bacteria</taxon>
        <taxon>Bacillati</taxon>
        <taxon>Actinomycetota</taxon>
        <taxon>Actinomycetes</taxon>
        <taxon>Micrococcales</taxon>
        <taxon>Micrococcaceae</taxon>
        <taxon>Kocuria</taxon>
    </lineage>
</organism>
<sequence length="210" mass="20935">MVGMQHSRQRGTAPRDPSPGAPEPRRDPAADAPAVRFAAAAAGLSVLASALVTQDALPTAVGVVLALAGIAMGIVSLVRHRRSAARTLVVSFAVIAILWGTLNALGGGSRLVVWPASEVYRDCTARSLTLNSGAQCERQLTDNVWRHLTGKPVETGAPSPSASPRVSPSASPSGSAGVSPSGSASASPSGSAATPSASPDTGAPSASATR</sequence>
<dbReference type="AlphaFoldDB" id="B2GM36"/>
<keyword evidence="2" id="KW-0472">Membrane</keyword>
<evidence type="ECO:0000313" key="3">
    <source>
        <dbReference type="EMBL" id="BAG30152.1"/>
    </source>
</evidence>
<dbReference type="KEGG" id="krh:KRH_18050"/>
<protein>
    <submittedName>
        <fullName evidence="3">Hypothetical membrane protein</fullName>
    </submittedName>
</protein>
<dbReference type="HOGENOM" id="CLU_1308773_0_0_11"/>
<evidence type="ECO:0000256" key="2">
    <source>
        <dbReference type="SAM" id="Phobius"/>
    </source>
</evidence>
<evidence type="ECO:0000313" key="4">
    <source>
        <dbReference type="Proteomes" id="UP000008838"/>
    </source>
</evidence>
<keyword evidence="2" id="KW-1133">Transmembrane helix</keyword>
<feature type="region of interest" description="Disordered" evidence="1">
    <location>
        <begin position="1"/>
        <end position="29"/>
    </location>
</feature>
<dbReference type="EMBL" id="AP009152">
    <property type="protein sequence ID" value="BAG30152.1"/>
    <property type="molecule type" value="Genomic_DNA"/>
</dbReference>
<reference evidence="3 4" key="1">
    <citation type="journal article" date="2008" name="J. Bacteriol.">
        <title>Complete genome sequence of the soil actinomycete Kocuria rhizophila.</title>
        <authorList>
            <person name="Takarada H."/>
            <person name="Sekine M."/>
            <person name="Kosugi H."/>
            <person name="Matsuo Y."/>
            <person name="Fujisawa T."/>
            <person name="Omata S."/>
            <person name="Kishi E."/>
            <person name="Shimizu A."/>
            <person name="Tsukatani N."/>
            <person name="Tanikawa S."/>
            <person name="Fujita N."/>
            <person name="Harayama S."/>
        </authorList>
    </citation>
    <scope>NUCLEOTIDE SEQUENCE [LARGE SCALE GENOMIC DNA]</scope>
    <source>
        <strain evidence="4">ATCC 9341 / DSM 348 / NBRC 103217 / DC2201</strain>
    </source>
</reference>
<feature type="region of interest" description="Disordered" evidence="1">
    <location>
        <begin position="150"/>
        <end position="210"/>
    </location>
</feature>
<feature type="compositionally biased region" description="Low complexity" evidence="1">
    <location>
        <begin position="156"/>
        <end position="210"/>
    </location>
</feature>
<keyword evidence="2" id="KW-0812">Transmembrane</keyword>
<feature type="transmembrane region" description="Helical" evidence="2">
    <location>
        <begin position="59"/>
        <end position="78"/>
    </location>
</feature>
<accession>B2GM36</accession>